<dbReference type="SMART" id="SM00064">
    <property type="entry name" value="FYVE"/>
    <property type="match status" value="1"/>
</dbReference>
<keyword evidence="3" id="KW-0862">Zinc</keyword>
<dbReference type="GeneID" id="106812347"/>
<evidence type="ECO:0000259" key="9">
    <source>
        <dbReference type="PROSITE" id="PS50866"/>
    </source>
</evidence>
<dbReference type="Pfam" id="PF02759">
    <property type="entry name" value="RUN"/>
    <property type="match status" value="1"/>
</dbReference>
<sequence>MASQASSAPTTRSNKLIEEIIDAVSTLKSEFEESRLPVTDDDSTLHKLEFKLEYLLQLNRKQKFTFLGTQRDYFDYFCECLAKGKRNRDGLKFVKTLTEVKTSVGRGRAFIRYNLMHQMLADTLQLCFSNGRVTINWYFPSSAFLRHRMTASLLTALYDLNEVSFDLAPTGYDLDAGWPTFARKSFGTPYSWNVPLCRSRSTSQSSISSFHSQMSEQHISSPGRPDLSSMERVHMELAKAESVKGVLMSRIEILDRECETVHKMAVEAEEKLEDTKNSLQTQLMESQIRCEKMNNELELRCQHWEEKEHSLVSRLKQLQRENETQQDQLMSLQQSGSGKQGELEEKCRPLELTIVELGVSGKLSEEKVAWHAEREIEKQSGVAEQLQIRLKESEEKNKELLLRMEELVSDKWSAASLHADATDKAHELLTELTVAERSNIQLQCQNLELQRSSVQHQGAPEIDAATPSHTAESRPASSADSSAQTETDGDSAALARENRSLQAALEALRAQREAEARDSSTTLDAARQESDALRTQIDELARQGALEIDAAKMAAGDEAEARRVAEERLEEELVAVRHQIARLRDSEARAAEERRAATGELLRLTDSERHLEEEKASMQAFVIRMMGLLSSSDGGGSGTNTAASGNGRRSLVQKCKHMAADVEALVRRNGELSLQVRGLERGGRELREELALRRERLTEREAENGELETKLRSLVCNTTLPEDAHSITSAGSDARLDPPPGGADEVLEVAQAYDVKRQWDEDLDKGQSENDVVDATMEGATGKGRTSGEEQAAGDEGTVSDEEVVEIGVAIEGTADDEGTAIEGASDEPAEPEEEATVDEAAANEGVAYEGTVEEAAASSVDQEAVEAFMRQIEMLKSQNLSLSEENQSLIGQLDFLSESVASNLEERDDIEQLRGEMSEIRSILSQVSEVSERVLVDVNAETEQEEHLKCVDSREGSAEVQVAVDDQASVASAEFRRVVRDVSEMRSSFESQRALLSELRQQCTTQDDVIKMQEYDIEAKMKRIELVSEEKERLTQKVAEQSDAIKSMEIKFTKKIQETSSAFEEKVCELTQQFKDSQAKVTCLEESLECKTDQLEKTESAYEQDVSALRFQISEENMKYQETIKTYEENDANVTDIQSKLEIQQNIIESMQAVVKEMKDERDAQMESHWDEMEDLRVILEGKSDECETLRVEVTDYRDQLASKEDQLVRLQEDLESVQQSHEAKIKTLQEQNSQLREDSEKLQSTLIKILKDKDTLWQSKDQLEFEQRQRLLDCWVDDKAASHCMGCGKEFSLTRRRHHCRLCGRVFCSACSNHWVLTTASSKKTRTCDRCFMSHSRCEGTTDTSLVGDSSREQSPDSRLEDEASRASSGEASEVSEHEVSMGSPVGAGIEASALLSSSTPQKPAGSSPPEAFGGSESLLHDEDNVQGMSDTGATQTPDPTSSDGDSQLVSAATTASHQIPHNETDAAVSQQADTERSVGVEPVAASSDNTPASSVGSDEQEYAVITTEEVAQSVYDPSYGDIETSIQSSFTLMVDDIIEGRGNEQEGVTVKPRQCFAVPILVEKPGVTLSWEFRTTGHDIGFGVYRDNSTLTMSDAEVLLPVTRCNSHQMAIAGQLKTETMGIYTLLFDNRFSRFTSKKLSYKVEAVK</sequence>
<dbReference type="InterPro" id="IPR047337">
    <property type="entry name" value="FYVE_FYCO1"/>
</dbReference>
<evidence type="ECO:0000313" key="11">
    <source>
        <dbReference type="RefSeq" id="XP_014671684.1"/>
    </source>
</evidence>
<dbReference type="PANTHER" id="PTHR46753">
    <property type="entry name" value="FYVE AND COILED-COIL DOMAIN-CONTAINING PROTEIN 1"/>
    <property type="match status" value="1"/>
</dbReference>
<feature type="compositionally biased region" description="Basic and acidic residues" evidence="6">
    <location>
        <begin position="758"/>
        <end position="768"/>
    </location>
</feature>
<dbReference type="InterPro" id="IPR017455">
    <property type="entry name" value="Znf_FYVE-rel"/>
</dbReference>
<feature type="domain" description="FYVE-type" evidence="7">
    <location>
        <begin position="1280"/>
        <end position="1338"/>
    </location>
</feature>
<accession>A0ABM1EHL3</accession>
<keyword evidence="1" id="KW-0479">Metal-binding</keyword>
<dbReference type="PROSITE" id="PS50178">
    <property type="entry name" value="ZF_FYVE"/>
    <property type="match status" value="1"/>
</dbReference>
<feature type="region of interest" description="Disordered" evidence="6">
    <location>
        <begin position="758"/>
        <end position="835"/>
    </location>
</feature>
<feature type="compositionally biased region" description="Polar residues" evidence="6">
    <location>
        <begin position="1489"/>
        <end position="1500"/>
    </location>
</feature>
<evidence type="ECO:0000256" key="1">
    <source>
        <dbReference type="ARBA" id="ARBA00022723"/>
    </source>
</evidence>
<proteinExistence type="predicted"/>
<feature type="coiled-coil region" evidence="5">
    <location>
        <begin position="1142"/>
        <end position="1247"/>
    </location>
</feature>
<dbReference type="PANTHER" id="PTHR46753:SF2">
    <property type="entry name" value="FYVE AND COILED-COIL DOMAIN-CONTAINING PROTEIN 1"/>
    <property type="match status" value="1"/>
</dbReference>
<evidence type="ECO:0000313" key="10">
    <source>
        <dbReference type="Proteomes" id="UP000695022"/>
    </source>
</evidence>
<feature type="region of interest" description="Disordered" evidence="6">
    <location>
        <begin position="1341"/>
        <end position="1503"/>
    </location>
</feature>
<feature type="compositionally biased region" description="Basic and acidic residues" evidence="6">
    <location>
        <begin position="1352"/>
        <end position="1367"/>
    </location>
</feature>
<feature type="compositionally biased region" description="Polar residues" evidence="6">
    <location>
        <begin position="1341"/>
        <end position="1350"/>
    </location>
</feature>
<dbReference type="InterPro" id="IPR000306">
    <property type="entry name" value="Znf_FYVE"/>
</dbReference>
<evidence type="ECO:0000259" key="7">
    <source>
        <dbReference type="PROSITE" id="PS50178"/>
    </source>
</evidence>
<feature type="region of interest" description="Disordered" evidence="6">
    <location>
        <begin position="452"/>
        <end position="492"/>
    </location>
</feature>
<keyword evidence="5" id="KW-0175">Coiled coil</keyword>
<evidence type="ECO:0000256" key="5">
    <source>
        <dbReference type="SAM" id="Coils"/>
    </source>
</evidence>
<dbReference type="CDD" id="cd17698">
    <property type="entry name" value="RUN_FYCO1"/>
    <property type="match status" value="1"/>
</dbReference>
<name>A0ABM1EHL3_PRICU</name>
<feature type="coiled-coil region" evidence="5">
    <location>
        <begin position="376"/>
        <end position="410"/>
    </location>
</feature>
<dbReference type="InterPro" id="IPR037213">
    <property type="entry name" value="Run_dom_sf"/>
</dbReference>
<feature type="coiled-coil region" evidence="5">
    <location>
        <begin position="1018"/>
        <end position="1052"/>
    </location>
</feature>
<organism evidence="10 11">
    <name type="scientific">Priapulus caudatus</name>
    <name type="common">Priapulid worm</name>
    <dbReference type="NCBI Taxonomy" id="37621"/>
    <lineage>
        <taxon>Eukaryota</taxon>
        <taxon>Metazoa</taxon>
        <taxon>Ecdysozoa</taxon>
        <taxon>Scalidophora</taxon>
        <taxon>Priapulida</taxon>
        <taxon>Priapulimorpha</taxon>
        <taxon>Priapulimorphida</taxon>
        <taxon>Priapulidae</taxon>
        <taxon>Priapulus</taxon>
    </lineage>
</organism>
<dbReference type="SUPFAM" id="SSF101576">
    <property type="entry name" value="Supernatant protein factor (SPF), C-terminal domain"/>
    <property type="match status" value="1"/>
</dbReference>
<protein>
    <submittedName>
        <fullName evidence="11">FYVE and coiled-coil domain-containing protein 1-like</fullName>
    </submittedName>
</protein>
<evidence type="ECO:0000256" key="2">
    <source>
        <dbReference type="ARBA" id="ARBA00022771"/>
    </source>
</evidence>
<dbReference type="Proteomes" id="UP000695022">
    <property type="component" value="Unplaced"/>
</dbReference>
<dbReference type="Pfam" id="PF01363">
    <property type="entry name" value="FYVE"/>
    <property type="match status" value="1"/>
</dbReference>
<feature type="region of interest" description="Disordered" evidence="6">
    <location>
        <begin position="320"/>
        <end position="343"/>
    </location>
</feature>
<dbReference type="InterPro" id="IPR004012">
    <property type="entry name" value="Run_dom"/>
</dbReference>
<dbReference type="InterPro" id="IPR011011">
    <property type="entry name" value="Znf_FYVE_PHD"/>
</dbReference>
<evidence type="ECO:0000256" key="4">
    <source>
        <dbReference type="PROSITE-ProRule" id="PRU00091"/>
    </source>
</evidence>
<reference evidence="11" key="1">
    <citation type="submission" date="2025-08" db="UniProtKB">
        <authorList>
            <consortium name="RefSeq"/>
        </authorList>
    </citation>
    <scope>IDENTIFICATION</scope>
</reference>
<dbReference type="SUPFAM" id="SSF57903">
    <property type="entry name" value="FYVE/PHD zinc finger"/>
    <property type="match status" value="1"/>
</dbReference>
<dbReference type="PROSITE" id="PS50866">
    <property type="entry name" value="GOLD"/>
    <property type="match status" value="1"/>
</dbReference>
<dbReference type="InterPro" id="IPR009038">
    <property type="entry name" value="GOLD_dom"/>
</dbReference>
<feature type="compositionally biased region" description="Polar residues" evidence="6">
    <location>
        <begin position="325"/>
        <end position="337"/>
    </location>
</feature>
<feature type="region of interest" description="Disordered" evidence="6">
    <location>
        <begin position="724"/>
        <end position="744"/>
    </location>
</feature>
<feature type="compositionally biased region" description="Polar residues" evidence="6">
    <location>
        <begin position="467"/>
        <end position="486"/>
    </location>
</feature>
<dbReference type="SUPFAM" id="SSF140741">
    <property type="entry name" value="RUN domain-like"/>
    <property type="match status" value="1"/>
</dbReference>
<feature type="compositionally biased region" description="Polar residues" evidence="6">
    <location>
        <begin position="1429"/>
        <end position="1475"/>
    </location>
</feature>
<evidence type="ECO:0000259" key="8">
    <source>
        <dbReference type="PROSITE" id="PS50826"/>
    </source>
</evidence>
<dbReference type="Gene3D" id="3.30.40.10">
    <property type="entry name" value="Zinc/RING finger domain, C3HC4 (zinc finger)"/>
    <property type="match status" value="1"/>
</dbReference>
<evidence type="ECO:0000256" key="3">
    <source>
        <dbReference type="ARBA" id="ARBA00022833"/>
    </source>
</evidence>
<evidence type="ECO:0000256" key="6">
    <source>
        <dbReference type="SAM" id="MobiDB-lite"/>
    </source>
</evidence>
<feature type="domain" description="GOLD" evidence="9">
    <location>
        <begin position="1544"/>
        <end position="1649"/>
    </location>
</feature>
<feature type="domain" description="RUN" evidence="8">
    <location>
        <begin position="39"/>
        <end position="172"/>
    </location>
</feature>
<dbReference type="CDD" id="cd15726">
    <property type="entry name" value="FYVE_FYCO1"/>
    <property type="match status" value="1"/>
</dbReference>
<dbReference type="Gene3D" id="1.20.58.900">
    <property type="match status" value="1"/>
</dbReference>
<feature type="compositionally biased region" description="Basic and acidic residues" evidence="6">
    <location>
        <begin position="509"/>
        <end position="518"/>
    </location>
</feature>
<dbReference type="InterPro" id="IPR013083">
    <property type="entry name" value="Znf_RING/FYVE/PHD"/>
</dbReference>
<dbReference type="InterPro" id="IPR047336">
    <property type="entry name" value="RUN_FYCO1"/>
</dbReference>
<feature type="region of interest" description="Disordered" evidence="6">
    <location>
        <begin position="509"/>
        <end position="530"/>
    </location>
</feature>
<dbReference type="Gene3D" id="2.60.120.680">
    <property type="entry name" value="GOLD domain"/>
    <property type="match status" value="1"/>
</dbReference>
<dbReference type="RefSeq" id="XP_014671684.1">
    <property type="nucleotide sequence ID" value="XM_014816198.1"/>
</dbReference>
<keyword evidence="2 4" id="KW-0863">Zinc-finger</keyword>
<dbReference type="InterPro" id="IPR036598">
    <property type="entry name" value="GOLD_dom_sf"/>
</dbReference>
<feature type="compositionally biased region" description="Acidic residues" evidence="6">
    <location>
        <begin position="814"/>
        <end position="835"/>
    </location>
</feature>
<gene>
    <name evidence="11" type="primary">LOC106812347</name>
</gene>
<keyword evidence="10" id="KW-1185">Reference proteome</keyword>
<dbReference type="PROSITE" id="PS50826">
    <property type="entry name" value="RUN"/>
    <property type="match status" value="1"/>
</dbReference>